<evidence type="ECO:0000256" key="1">
    <source>
        <dbReference type="RuleBase" id="RU365061"/>
    </source>
</evidence>
<comment type="caution">
    <text evidence="2">The sequence shown here is derived from an EMBL/GenBank/DDBJ whole genome shotgun (WGS) entry which is preliminary data.</text>
</comment>
<keyword evidence="3" id="KW-1185">Reference proteome</keyword>
<keyword evidence="1" id="KW-0539">Nucleus</keyword>
<dbReference type="GO" id="GO:0003964">
    <property type="term" value="F:RNA-directed DNA polymerase activity"/>
    <property type="evidence" value="ECO:0007669"/>
    <property type="project" value="UniProtKB-KW"/>
</dbReference>
<evidence type="ECO:0000313" key="3">
    <source>
        <dbReference type="Proteomes" id="UP001498421"/>
    </source>
</evidence>
<keyword evidence="1" id="KW-0779">Telomere</keyword>
<dbReference type="InterPro" id="IPR003545">
    <property type="entry name" value="Telomerase_RT"/>
</dbReference>
<dbReference type="EMBL" id="JAZAVK010000050">
    <property type="protein sequence ID" value="KAK7427682.1"/>
    <property type="molecule type" value="Genomic_DNA"/>
</dbReference>
<evidence type="ECO:0000313" key="2">
    <source>
        <dbReference type="EMBL" id="KAK7427682.1"/>
    </source>
</evidence>
<name>A0ABR1I457_9HYPO</name>
<comment type="subcellular location">
    <subcellularLocation>
        <location evidence="1">Nucleus</location>
    </subcellularLocation>
    <subcellularLocation>
        <location evidence="1">Chromosome</location>
        <location evidence="1">Telomere</location>
    </subcellularLocation>
</comment>
<comment type="similarity">
    <text evidence="1">Belongs to the reverse transcriptase family. Telomerase subfamily.</text>
</comment>
<dbReference type="PANTHER" id="PTHR12066:SF0">
    <property type="entry name" value="TELOMERASE REVERSE TRANSCRIPTASE"/>
    <property type="match status" value="1"/>
</dbReference>
<comment type="function">
    <text evidence="1">Telomerase is a ribonucleoprotein enzyme essential for the replication of chromosome termini in most eukaryotes. It elongates telomeres. It is a reverse transcriptase that adds simple sequence repeats to chromosome ends by copying a template sequence within the RNA component of the enzyme.</text>
</comment>
<proteinExistence type="inferred from homology"/>
<accession>A0ABR1I457</accession>
<keyword evidence="1 2" id="KW-0548">Nucleotidyltransferase</keyword>
<comment type="catalytic activity">
    <reaction evidence="1">
        <text>DNA(n) + a 2'-deoxyribonucleoside 5'-triphosphate = DNA(n+1) + diphosphate</text>
        <dbReference type="Rhea" id="RHEA:22508"/>
        <dbReference type="Rhea" id="RHEA-COMP:17339"/>
        <dbReference type="Rhea" id="RHEA-COMP:17340"/>
        <dbReference type="ChEBI" id="CHEBI:33019"/>
        <dbReference type="ChEBI" id="CHEBI:61560"/>
        <dbReference type="ChEBI" id="CHEBI:173112"/>
        <dbReference type="EC" id="2.7.7.49"/>
    </reaction>
</comment>
<sequence length="119" mass="13749">MILLKIDHFVKLRRFETMSLHEISQDLKIWKYIAEPSMAKLKEGMFEEVKLDDALRTLQSRRLGFSQIRLLPKGDKLRPITNLRRRALTQGTNKLLGPSINSILGPVHTLLKLEKASED</sequence>
<keyword evidence="1" id="KW-0460">Magnesium</keyword>
<organism evidence="2 3">
    <name type="scientific">Neonectria magnoliae</name>
    <dbReference type="NCBI Taxonomy" id="2732573"/>
    <lineage>
        <taxon>Eukaryota</taxon>
        <taxon>Fungi</taxon>
        <taxon>Dikarya</taxon>
        <taxon>Ascomycota</taxon>
        <taxon>Pezizomycotina</taxon>
        <taxon>Sordariomycetes</taxon>
        <taxon>Hypocreomycetidae</taxon>
        <taxon>Hypocreales</taxon>
        <taxon>Nectriaceae</taxon>
        <taxon>Neonectria</taxon>
    </lineage>
</organism>
<protein>
    <recommendedName>
        <fullName evidence="1">Telomerase reverse transcriptase</fullName>
        <ecNumber evidence="1">2.7.7.49</ecNumber>
    </recommendedName>
    <alternativeName>
        <fullName evidence="1">Telomerase catalytic subunit</fullName>
    </alternativeName>
</protein>
<keyword evidence="1 2" id="KW-0695">RNA-directed DNA polymerase</keyword>
<gene>
    <name evidence="2" type="primary">EST2_2</name>
    <name evidence="2" type="ORF">QQZ08_005788</name>
</gene>
<dbReference type="PANTHER" id="PTHR12066">
    <property type="entry name" value="TELOMERASE REVERSE TRANSCRIPTASE"/>
    <property type="match status" value="1"/>
</dbReference>
<keyword evidence="1" id="KW-0479">Metal-binding</keyword>
<keyword evidence="1 2" id="KW-0808">Transferase</keyword>
<dbReference type="Gene3D" id="1.10.132.70">
    <property type="match status" value="1"/>
</dbReference>
<keyword evidence="1" id="KW-0158">Chromosome</keyword>
<dbReference type="Proteomes" id="UP001498421">
    <property type="component" value="Unassembled WGS sequence"/>
</dbReference>
<dbReference type="EC" id="2.7.7.49" evidence="1"/>
<reference evidence="2 3" key="1">
    <citation type="journal article" date="2025" name="Microbiol. Resour. Announc.">
        <title>Draft genome sequences for Neonectria magnoliae and Neonectria punicea, canker pathogens of Liriodendron tulipifera and Acer saccharum in West Virginia.</title>
        <authorList>
            <person name="Petronek H.M."/>
            <person name="Kasson M.T."/>
            <person name="Metheny A.M."/>
            <person name="Stauder C.M."/>
            <person name="Lovett B."/>
            <person name="Lynch S.C."/>
            <person name="Garnas J.R."/>
            <person name="Kasson L.R."/>
            <person name="Stajich J.E."/>
        </authorList>
    </citation>
    <scope>NUCLEOTIDE SEQUENCE [LARGE SCALE GENOMIC DNA]</scope>
    <source>
        <strain evidence="2 3">NRRL 64651</strain>
    </source>
</reference>